<dbReference type="Proteomes" id="UP000095287">
    <property type="component" value="Unplaced"/>
</dbReference>
<protein>
    <submittedName>
        <fullName evidence="2">7TM_GPCR_Srx domain-containing protein</fullName>
    </submittedName>
</protein>
<dbReference type="WBParaSite" id="L893_g3308.t1">
    <property type="protein sequence ID" value="L893_g3308.t1"/>
    <property type="gene ID" value="L893_g3308"/>
</dbReference>
<proteinExistence type="predicted"/>
<name>A0A1I8A5J9_9BILA</name>
<evidence type="ECO:0000313" key="1">
    <source>
        <dbReference type="Proteomes" id="UP000095287"/>
    </source>
</evidence>
<keyword evidence="1" id="KW-1185">Reference proteome</keyword>
<sequence>MMHCLITCATGCFKELFETCLMQQIINKRGGHDGKLTQSTITLFPDIVNMMLLNLLCVVRHFLFANDTNYTFESPLYYNGFSIALASAVPFPSIT</sequence>
<reference evidence="2" key="1">
    <citation type="submission" date="2016-11" db="UniProtKB">
        <authorList>
            <consortium name="WormBaseParasite"/>
        </authorList>
    </citation>
    <scope>IDENTIFICATION</scope>
</reference>
<dbReference type="AlphaFoldDB" id="A0A1I8A5J9"/>
<organism evidence="1 2">
    <name type="scientific">Steinernema glaseri</name>
    <dbReference type="NCBI Taxonomy" id="37863"/>
    <lineage>
        <taxon>Eukaryota</taxon>
        <taxon>Metazoa</taxon>
        <taxon>Ecdysozoa</taxon>
        <taxon>Nematoda</taxon>
        <taxon>Chromadorea</taxon>
        <taxon>Rhabditida</taxon>
        <taxon>Tylenchina</taxon>
        <taxon>Panagrolaimomorpha</taxon>
        <taxon>Strongyloidoidea</taxon>
        <taxon>Steinernematidae</taxon>
        <taxon>Steinernema</taxon>
    </lineage>
</organism>
<evidence type="ECO:0000313" key="2">
    <source>
        <dbReference type="WBParaSite" id="L893_g3308.t1"/>
    </source>
</evidence>
<accession>A0A1I8A5J9</accession>